<sequence length="218" mass="23617">MTVTEDSRDLAAMCSSTQSSHRIWHPSALCTQPVSLEMASSARAPSLSRLHLHHAEGVSQKPEHPRDGTQSLPRAERWPGTRPLRDPPKRPGPRCPLPSSGARSSARTFLRLTASLRIGQVGKLGPRGPQRPCPPGCGRPVRAAPLRCEKGQGPSDKALGPPHTTATAEALSPPDLPQPCPEAGVLRGMNFTTRSLWFHYEFPDPGQHPRPPGPRLHI</sequence>
<reference evidence="1" key="2">
    <citation type="submission" date="2025-03" db="EMBL/GenBank/DDBJ databases">
        <authorList>
            <consortium name="ELIXIR-Norway"/>
            <consortium name="Elixir Norway"/>
        </authorList>
    </citation>
    <scope>NUCLEOTIDE SEQUENCE</scope>
</reference>
<proteinExistence type="predicted"/>
<accession>A0AC59YV41</accession>
<gene>
    <name evidence="1" type="ORF">MRATA1EN22A_LOCUS10590</name>
</gene>
<reference evidence="1" key="1">
    <citation type="submission" date="2023-05" db="EMBL/GenBank/DDBJ databases">
        <authorList>
            <consortium name="ELIXIR-Norway"/>
        </authorList>
    </citation>
    <scope>NUCLEOTIDE SEQUENCE</scope>
</reference>
<evidence type="ECO:0000313" key="1">
    <source>
        <dbReference type="EMBL" id="CAN0002902.1"/>
    </source>
</evidence>
<evidence type="ECO:0000313" key="2">
    <source>
        <dbReference type="Proteomes" id="UP001162501"/>
    </source>
</evidence>
<name>A0AC59YV41_RANTA</name>
<organism evidence="1 2">
    <name type="scientific">Rangifer tarandus platyrhynchus</name>
    <name type="common">Svalbard reindeer</name>
    <dbReference type="NCBI Taxonomy" id="3082113"/>
    <lineage>
        <taxon>Eukaryota</taxon>
        <taxon>Metazoa</taxon>
        <taxon>Chordata</taxon>
        <taxon>Craniata</taxon>
        <taxon>Vertebrata</taxon>
        <taxon>Euteleostomi</taxon>
        <taxon>Mammalia</taxon>
        <taxon>Eutheria</taxon>
        <taxon>Laurasiatheria</taxon>
        <taxon>Artiodactyla</taxon>
        <taxon>Ruminantia</taxon>
        <taxon>Pecora</taxon>
        <taxon>Cervidae</taxon>
        <taxon>Odocoileinae</taxon>
        <taxon>Rangifer</taxon>
    </lineage>
</organism>
<dbReference type="Proteomes" id="UP001162501">
    <property type="component" value="Chromosome 20"/>
</dbReference>
<dbReference type="EMBL" id="OX596104">
    <property type="protein sequence ID" value="CAN0002902.1"/>
    <property type="molecule type" value="Genomic_DNA"/>
</dbReference>
<protein>
    <submittedName>
        <fullName evidence="1">Uncharacterized protein</fullName>
    </submittedName>
</protein>